<sequence>MWNFHINIIISLNINDINANSIYLYFVYKGYVEAV</sequence>
<dbReference type="Proteomes" id="UP000544222">
    <property type="component" value="Unassembled WGS sequence"/>
</dbReference>
<reference evidence="1 2" key="1">
    <citation type="submission" date="2020-08" db="EMBL/GenBank/DDBJ databases">
        <title>Genomic Encyclopedia of Type Strains, Phase IV (KMG-IV): sequencing the most valuable type-strain genomes for metagenomic binning, comparative biology and taxonomic classification.</title>
        <authorList>
            <person name="Goeker M."/>
        </authorList>
    </citation>
    <scope>NUCLEOTIDE SEQUENCE [LARGE SCALE GENOMIC DNA]</scope>
    <source>
        <strain evidence="1 2">DSM 27471</strain>
    </source>
</reference>
<organism evidence="1 2">
    <name type="scientific">Microbacter margulisiae</name>
    <dbReference type="NCBI Taxonomy" id="1350067"/>
    <lineage>
        <taxon>Bacteria</taxon>
        <taxon>Pseudomonadati</taxon>
        <taxon>Bacteroidota</taxon>
        <taxon>Bacteroidia</taxon>
        <taxon>Bacteroidales</taxon>
        <taxon>Porphyromonadaceae</taxon>
        <taxon>Microbacter</taxon>
    </lineage>
</organism>
<dbReference type="EMBL" id="JACHYB010000002">
    <property type="protein sequence ID" value="MBB3188635.1"/>
    <property type="molecule type" value="Genomic_DNA"/>
</dbReference>
<evidence type="ECO:0000313" key="1">
    <source>
        <dbReference type="EMBL" id="MBB3188635.1"/>
    </source>
</evidence>
<evidence type="ECO:0000313" key="2">
    <source>
        <dbReference type="Proteomes" id="UP000544222"/>
    </source>
</evidence>
<gene>
    <name evidence="1" type="ORF">FHX64_002833</name>
</gene>
<comment type="caution">
    <text evidence="1">The sequence shown here is derived from an EMBL/GenBank/DDBJ whole genome shotgun (WGS) entry which is preliminary data.</text>
</comment>
<proteinExistence type="predicted"/>
<accession>A0A7W5DT77</accession>
<keyword evidence="2" id="KW-1185">Reference proteome</keyword>
<dbReference type="AlphaFoldDB" id="A0A7W5DT77"/>
<protein>
    <submittedName>
        <fullName evidence="1">Uncharacterized protein</fullName>
    </submittedName>
</protein>
<name>A0A7W5DT77_9PORP</name>